<keyword evidence="5 6" id="KW-0472">Membrane</keyword>
<evidence type="ECO:0000313" key="7">
    <source>
        <dbReference type="EMBL" id="QAR31707.1"/>
    </source>
</evidence>
<dbReference type="InterPro" id="IPR044878">
    <property type="entry name" value="UbiA_sf"/>
</dbReference>
<dbReference type="GO" id="GO:0016765">
    <property type="term" value="F:transferase activity, transferring alkyl or aryl (other than methyl) groups"/>
    <property type="evidence" value="ECO:0007669"/>
    <property type="project" value="InterPro"/>
</dbReference>
<dbReference type="AlphaFoldDB" id="A0A3R5XVN0"/>
<evidence type="ECO:0000313" key="8">
    <source>
        <dbReference type="Proteomes" id="UP000287701"/>
    </source>
</evidence>
<feature type="transmembrane region" description="Helical" evidence="6">
    <location>
        <begin position="243"/>
        <end position="260"/>
    </location>
</feature>
<proteinExistence type="predicted"/>
<dbReference type="InterPro" id="IPR000537">
    <property type="entry name" value="UbiA_prenyltransferase"/>
</dbReference>
<gene>
    <name evidence="7" type="ORF">EQP59_10335</name>
</gene>
<evidence type="ECO:0000256" key="5">
    <source>
        <dbReference type="ARBA" id="ARBA00023136"/>
    </source>
</evidence>
<keyword evidence="7" id="KW-0808">Transferase</keyword>
<feature type="transmembrane region" description="Helical" evidence="6">
    <location>
        <begin position="53"/>
        <end position="72"/>
    </location>
</feature>
<dbReference type="Pfam" id="PF01040">
    <property type="entry name" value="UbiA"/>
    <property type="match status" value="1"/>
</dbReference>
<name>A0A3R5XVN0_ORNRH</name>
<sequence length="302" mass="34645">MKVPQGDSYVMKLLALFAVIRGYNVAILVLAMYFAAFFIFAKDGSFSQFFKNIALHCIIISTALTVSAGYIINNFYDLGKDQIARPIMAYLAKFVSQNFKLVIYLWLNFIALIFAFLASWRVAIFIAAFQFLTWLYSHKLNKILFINNVFATILALFPFLALFLYFNNYSSVIFVHGAFLGLNLLTLDLEKDFLTQRADSIYEYQTLPIVLGTRKAKLILNLLLLLTAVVAFLLAHFDSVGNMSYYFYIAGVVFFALPHFILKAKSKKEWHLLHFVLKILLWIGVLSLAWIKINPLDLQKFI</sequence>
<dbReference type="OrthoDB" id="1142538at2"/>
<organism evidence="7 8">
    <name type="scientific">Ornithobacterium rhinotracheale</name>
    <dbReference type="NCBI Taxonomy" id="28251"/>
    <lineage>
        <taxon>Bacteria</taxon>
        <taxon>Pseudomonadati</taxon>
        <taxon>Bacteroidota</taxon>
        <taxon>Flavobacteriia</taxon>
        <taxon>Flavobacteriales</taxon>
        <taxon>Weeksellaceae</taxon>
        <taxon>Ornithobacterium</taxon>
    </lineage>
</organism>
<evidence type="ECO:0000256" key="1">
    <source>
        <dbReference type="ARBA" id="ARBA00004141"/>
    </source>
</evidence>
<dbReference type="CDD" id="cd13961">
    <property type="entry name" value="PT_UbiA_DGGGPS"/>
    <property type="match status" value="1"/>
</dbReference>
<comment type="subcellular location">
    <subcellularLocation>
        <location evidence="1">Membrane</location>
        <topology evidence="1">Multi-pass membrane protein</topology>
    </subcellularLocation>
</comment>
<dbReference type="GO" id="GO:0016020">
    <property type="term" value="C:membrane"/>
    <property type="evidence" value="ECO:0007669"/>
    <property type="project" value="UniProtKB-SubCell"/>
</dbReference>
<evidence type="ECO:0000256" key="4">
    <source>
        <dbReference type="ARBA" id="ARBA00022989"/>
    </source>
</evidence>
<feature type="transmembrane region" description="Helical" evidence="6">
    <location>
        <begin position="20"/>
        <end position="41"/>
    </location>
</feature>
<dbReference type="RefSeq" id="WP_128502146.1">
    <property type="nucleotide sequence ID" value="NZ_CP035107.1"/>
</dbReference>
<dbReference type="Proteomes" id="UP000287701">
    <property type="component" value="Chromosome"/>
</dbReference>
<evidence type="ECO:0000256" key="2">
    <source>
        <dbReference type="ARBA" id="ARBA00022475"/>
    </source>
</evidence>
<feature type="transmembrane region" description="Helical" evidence="6">
    <location>
        <begin position="272"/>
        <end position="291"/>
    </location>
</feature>
<feature type="transmembrane region" description="Helical" evidence="6">
    <location>
        <begin position="103"/>
        <end position="132"/>
    </location>
</feature>
<evidence type="ECO:0000256" key="3">
    <source>
        <dbReference type="ARBA" id="ARBA00022692"/>
    </source>
</evidence>
<keyword evidence="3 6" id="KW-0812">Transmembrane</keyword>
<dbReference type="EMBL" id="CP035107">
    <property type="protein sequence ID" value="QAR31707.1"/>
    <property type="molecule type" value="Genomic_DNA"/>
</dbReference>
<evidence type="ECO:0000256" key="6">
    <source>
        <dbReference type="SAM" id="Phobius"/>
    </source>
</evidence>
<accession>A0A3R5XVN0</accession>
<protein>
    <submittedName>
        <fullName evidence="7">Prenyltransferase</fullName>
    </submittedName>
</protein>
<keyword evidence="2" id="KW-1003">Cell membrane</keyword>
<keyword evidence="4 6" id="KW-1133">Transmembrane helix</keyword>
<dbReference type="Gene3D" id="1.10.357.140">
    <property type="entry name" value="UbiA prenyltransferase"/>
    <property type="match status" value="1"/>
</dbReference>
<reference evidence="7 8" key="1">
    <citation type="submission" date="2019-01" db="EMBL/GenBank/DDBJ databases">
        <title>Whole Genome of Ornithobacterium rhinotracheale FARPER-174b.</title>
        <authorList>
            <person name="Tataje-Lavanda L.A."/>
            <person name="Montalvan A."/>
            <person name="Montesinos R."/>
            <person name="Zimic M."/>
            <person name="Fernandez-Sanchez M."/>
            <person name="Fernandez-Diaz M."/>
        </authorList>
    </citation>
    <scope>NUCLEOTIDE SEQUENCE [LARGE SCALE GENOMIC DNA]</scope>
    <source>
        <strain evidence="7 8">FARPER-174b</strain>
    </source>
</reference>
<feature type="transmembrane region" description="Helical" evidence="6">
    <location>
        <begin position="218"/>
        <end position="237"/>
    </location>
</feature>
<feature type="transmembrane region" description="Helical" evidence="6">
    <location>
        <begin position="144"/>
        <end position="166"/>
    </location>
</feature>
<feature type="transmembrane region" description="Helical" evidence="6">
    <location>
        <begin position="172"/>
        <end position="189"/>
    </location>
</feature>